<name>A0A0N5CTL1_THECL</name>
<proteinExistence type="predicted"/>
<sequence>MAVFLSAFFQIRYSKLAVPTDQGVRLTNHMFFVDDLKIFATDQDNIKSMPKEVERLLVVVKLEVNSAKSATITQ</sequence>
<gene>
    <name evidence="1" type="ORF">TCLT_LOCUS3562</name>
</gene>
<dbReference type="OrthoDB" id="7697409at2759"/>
<reference evidence="1 2" key="2">
    <citation type="submission" date="2018-11" db="EMBL/GenBank/DDBJ databases">
        <authorList>
            <consortium name="Pathogen Informatics"/>
        </authorList>
    </citation>
    <scope>NUCLEOTIDE SEQUENCE [LARGE SCALE GENOMIC DNA]</scope>
</reference>
<keyword evidence="2" id="KW-1185">Reference proteome</keyword>
<evidence type="ECO:0000313" key="2">
    <source>
        <dbReference type="Proteomes" id="UP000276776"/>
    </source>
</evidence>
<reference evidence="3" key="1">
    <citation type="submission" date="2017-02" db="UniProtKB">
        <authorList>
            <consortium name="WormBaseParasite"/>
        </authorList>
    </citation>
    <scope>IDENTIFICATION</scope>
</reference>
<organism evidence="3">
    <name type="scientific">Thelazia callipaeda</name>
    <name type="common">Oriental eyeworm</name>
    <name type="synonym">Parasitic nematode</name>
    <dbReference type="NCBI Taxonomy" id="103827"/>
    <lineage>
        <taxon>Eukaryota</taxon>
        <taxon>Metazoa</taxon>
        <taxon>Ecdysozoa</taxon>
        <taxon>Nematoda</taxon>
        <taxon>Chromadorea</taxon>
        <taxon>Rhabditida</taxon>
        <taxon>Spirurina</taxon>
        <taxon>Spiruromorpha</taxon>
        <taxon>Thelazioidea</taxon>
        <taxon>Thelaziidae</taxon>
        <taxon>Thelazia</taxon>
    </lineage>
</organism>
<dbReference type="AlphaFoldDB" id="A0A0N5CTL1"/>
<dbReference type="Proteomes" id="UP000276776">
    <property type="component" value="Unassembled WGS sequence"/>
</dbReference>
<protein>
    <submittedName>
        <fullName evidence="3">Reverse transcriptase domain-containing protein</fullName>
    </submittedName>
</protein>
<evidence type="ECO:0000313" key="3">
    <source>
        <dbReference type="WBParaSite" id="TCLT_0000357101-mRNA-1"/>
    </source>
</evidence>
<evidence type="ECO:0000313" key="1">
    <source>
        <dbReference type="EMBL" id="VDN00130.1"/>
    </source>
</evidence>
<dbReference type="WBParaSite" id="TCLT_0000357101-mRNA-1">
    <property type="protein sequence ID" value="TCLT_0000357101-mRNA-1"/>
    <property type="gene ID" value="TCLT_0000357101"/>
</dbReference>
<accession>A0A0N5CTL1</accession>
<dbReference type="EMBL" id="UYYF01001795">
    <property type="protein sequence ID" value="VDN00130.1"/>
    <property type="molecule type" value="Genomic_DNA"/>
</dbReference>